<dbReference type="AlphaFoldDB" id="A0AAV5K5G0"/>
<comment type="similarity">
    <text evidence="1">Belongs to the WEB family.</text>
</comment>
<protein>
    <submittedName>
        <fullName evidence="4">Uncharacterized protein</fullName>
    </submittedName>
</protein>
<dbReference type="InterPro" id="IPR008545">
    <property type="entry name" value="Web"/>
</dbReference>
<evidence type="ECO:0000313" key="4">
    <source>
        <dbReference type="EMBL" id="GKV18828.1"/>
    </source>
</evidence>
<dbReference type="PANTHER" id="PTHR32054:SF42">
    <property type="entry name" value="WEB FAMILY PROTEIN"/>
    <property type="match status" value="1"/>
</dbReference>
<gene>
    <name evidence="4" type="ORF">SLEP1_g29158</name>
</gene>
<evidence type="ECO:0000256" key="3">
    <source>
        <dbReference type="SAM" id="Coils"/>
    </source>
</evidence>
<feature type="coiled-coil region" evidence="3">
    <location>
        <begin position="209"/>
        <end position="239"/>
    </location>
</feature>
<feature type="coiled-coil region" evidence="3">
    <location>
        <begin position="338"/>
        <end position="452"/>
    </location>
</feature>
<dbReference type="Proteomes" id="UP001054252">
    <property type="component" value="Unassembled WGS sequence"/>
</dbReference>
<keyword evidence="2 3" id="KW-0175">Coiled coil</keyword>
<evidence type="ECO:0000256" key="2">
    <source>
        <dbReference type="ARBA" id="ARBA00023054"/>
    </source>
</evidence>
<feature type="coiled-coil region" evidence="3">
    <location>
        <begin position="486"/>
        <end position="527"/>
    </location>
</feature>
<organism evidence="4 5">
    <name type="scientific">Rubroshorea leprosula</name>
    <dbReference type="NCBI Taxonomy" id="152421"/>
    <lineage>
        <taxon>Eukaryota</taxon>
        <taxon>Viridiplantae</taxon>
        <taxon>Streptophyta</taxon>
        <taxon>Embryophyta</taxon>
        <taxon>Tracheophyta</taxon>
        <taxon>Spermatophyta</taxon>
        <taxon>Magnoliopsida</taxon>
        <taxon>eudicotyledons</taxon>
        <taxon>Gunneridae</taxon>
        <taxon>Pentapetalae</taxon>
        <taxon>rosids</taxon>
        <taxon>malvids</taxon>
        <taxon>Malvales</taxon>
        <taxon>Dipterocarpaceae</taxon>
        <taxon>Rubroshorea</taxon>
    </lineage>
</organism>
<dbReference type="GO" id="GO:0009904">
    <property type="term" value="P:chloroplast accumulation movement"/>
    <property type="evidence" value="ECO:0007669"/>
    <property type="project" value="TreeGrafter"/>
</dbReference>
<keyword evidence="5" id="KW-1185">Reference proteome</keyword>
<comment type="caution">
    <text evidence="4">The sequence shown here is derived from an EMBL/GenBank/DDBJ whole genome shotgun (WGS) entry which is preliminary data.</text>
</comment>
<accession>A0AAV5K5G0</accession>
<evidence type="ECO:0000256" key="1">
    <source>
        <dbReference type="ARBA" id="ARBA00005485"/>
    </source>
</evidence>
<reference evidence="4 5" key="1">
    <citation type="journal article" date="2021" name="Commun. Biol.">
        <title>The genome of Shorea leprosula (Dipterocarpaceae) highlights the ecological relevance of drought in aseasonal tropical rainforests.</title>
        <authorList>
            <person name="Ng K.K.S."/>
            <person name="Kobayashi M.J."/>
            <person name="Fawcett J.A."/>
            <person name="Hatakeyama M."/>
            <person name="Paape T."/>
            <person name="Ng C.H."/>
            <person name="Ang C.C."/>
            <person name="Tnah L.H."/>
            <person name="Lee C.T."/>
            <person name="Nishiyama T."/>
            <person name="Sese J."/>
            <person name="O'Brien M.J."/>
            <person name="Copetti D."/>
            <person name="Mohd Noor M.I."/>
            <person name="Ong R.C."/>
            <person name="Putra M."/>
            <person name="Sireger I.Z."/>
            <person name="Indrioko S."/>
            <person name="Kosugi Y."/>
            <person name="Izuno A."/>
            <person name="Isagi Y."/>
            <person name="Lee S.L."/>
            <person name="Shimizu K.K."/>
        </authorList>
    </citation>
    <scope>NUCLEOTIDE SEQUENCE [LARGE SCALE GENOMIC DNA]</scope>
    <source>
        <strain evidence="4">214</strain>
    </source>
</reference>
<dbReference type="PANTHER" id="PTHR32054">
    <property type="entry name" value="HEAVY CHAIN, PUTATIVE, EXPRESSED-RELATED-RELATED"/>
    <property type="match status" value="1"/>
</dbReference>
<dbReference type="GO" id="GO:0005829">
    <property type="term" value="C:cytosol"/>
    <property type="evidence" value="ECO:0007669"/>
    <property type="project" value="TreeGrafter"/>
</dbReference>
<proteinExistence type="inferred from homology"/>
<feature type="coiled-coil region" evidence="3">
    <location>
        <begin position="69"/>
        <end position="141"/>
    </location>
</feature>
<evidence type="ECO:0000313" key="5">
    <source>
        <dbReference type="Proteomes" id="UP001054252"/>
    </source>
</evidence>
<name>A0AAV5K5G0_9ROSI</name>
<dbReference type="GO" id="GO:0009903">
    <property type="term" value="P:chloroplast avoidance movement"/>
    <property type="evidence" value="ECO:0007669"/>
    <property type="project" value="TreeGrafter"/>
</dbReference>
<dbReference type="Pfam" id="PF05701">
    <property type="entry name" value="WEMBL"/>
    <property type="match status" value="1"/>
</dbReference>
<sequence>MVNIRRANSDRMPGTSPKVEVGEIDTRAPFQSVKAAVSLFGEVAVSREKPTLRKSKLSSENVIDKETQLLLAQKELNHIKQKLEGAETTKTKVRTELERSKRTLQDLTAKLKTVREAKEMAIKATEAVKEQAKQLEKAKSKKHLECSVRKQELEDARELYINSATNLDAGKQELNKIRQDFDAALEAKLTAFQQAIEAQRAAKVHSDRAAELSKEISAMKEAIEQLKFVTQEALQQQAEILEAKNAMEQSYKNVTEDANEKLLALKKEYDSELIRNLELKLATTTEEVEFLQVEMKKAHASEMDSVRIITTELNEATRTLQHIAEEECSLRTLVCSLRMELEDVKREQAEVKKEAERDSILEEEQKKKTQEDTMKLEKLFSEIGKTKRETEKMNKKVQELKQEAETAQRVAEEAEKKLEIALKEVVEGKEMEKKAVDEMKALSERERSANKESGGKIRISVEEFESLKKKVDESGPEANKKVETAMAELEAINGTTEELAKKLEANLEAVEEINEAIEMAVKSAEMAQAVERVVEGELRRWRQQEVVA</sequence>
<dbReference type="EMBL" id="BPVZ01000051">
    <property type="protein sequence ID" value="GKV18828.1"/>
    <property type="molecule type" value="Genomic_DNA"/>
</dbReference>